<organism evidence="1 2">
    <name type="scientific">candidate division MSBL1 archaeon SCGC-AAA259D18</name>
    <dbReference type="NCBI Taxonomy" id="1698262"/>
    <lineage>
        <taxon>Archaea</taxon>
        <taxon>Methanobacteriati</taxon>
        <taxon>Methanobacteriota</taxon>
        <taxon>candidate division MSBL1</taxon>
    </lineage>
</organism>
<keyword evidence="2" id="KW-1185">Reference proteome</keyword>
<protein>
    <submittedName>
        <fullName evidence="1">Uncharacterized protein</fullName>
    </submittedName>
</protein>
<evidence type="ECO:0000313" key="1">
    <source>
        <dbReference type="EMBL" id="KXA91008.1"/>
    </source>
</evidence>
<dbReference type="EMBL" id="LHXM01000040">
    <property type="protein sequence ID" value="KXA91008.1"/>
    <property type="molecule type" value="Genomic_DNA"/>
</dbReference>
<accession>A0A133UA17</accession>
<dbReference type="AlphaFoldDB" id="A0A133UA17"/>
<sequence>MVKEDSGKNMVRCIVLKCPLCGQQRPYPVKNPDAPLIQMRIKELGFGEHGIIAHGGSPEEEFREKVWENRKVMDVDKSLVSKVEDKQKKKKWGNYGLDP</sequence>
<dbReference type="Proteomes" id="UP000070195">
    <property type="component" value="Unassembled WGS sequence"/>
</dbReference>
<comment type="caution">
    <text evidence="1">The sequence shown here is derived from an EMBL/GenBank/DDBJ whole genome shotgun (WGS) entry which is preliminary data.</text>
</comment>
<name>A0A133UA17_9EURY</name>
<gene>
    <name evidence="1" type="ORF">AKJ63_02005</name>
</gene>
<proteinExistence type="predicted"/>
<reference evidence="1 2" key="1">
    <citation type="journal article" date="2016" name="Sci. Rep.">
        <title>Metabolic traits of an uncultured archaeal lineage -MSBL1- from brine pools of the Red Sea.</title>
        <authorList>
            <person name="Mwirichia R."/>
            <person name="Alam I."/>
            <person name="Rashid M."/>
            <person name="Vinu M."/>
            <person name="Ba-Alawi W."/>
            <person name="Anthony Kamau A."/>
            <person name="Kamanda Ngugi D."/>
            <person name="Goker M."/>
            <person name="Klenk H.P."/>
            <person name="Bajic V."/>
            <person name="Stingl U."/>
        </authorList>
    </citation>
    <scope>NUCLEOTIDE SEQUENCE [LARGE SCALE GENOMIC DNA]</scope>
    <source>
        <strain evidence="1">SCGC-AAA259D18</strain>
    </source>
</reference>
<evidence type="ECO:0000313" key="2">
    <source>
        <dbReference type="Proteomes" id="UP000070195"/>
    </source>
</evidence>